<dbReference type="SUPFAM" id="SSF51735">
    <property type="entry name" value="NAD(P)-binding Rossmann-fold domains"/>
    <property type="match status" value="1"/>
</dbReference>
<organism evidence="3 4">
    <name type="scientific">Massilia norwichensis</name>
    <dbReference type="NCBI Taxonomy" id="1442366"/>
    <lineage>
        <taxon>Bacteria</taxon>
        <taxon>Pseudomonadati</taxon>
        <taxon>Pseudomonadota</taxon>
        <taxon>Betaproteobacteria</taxon>
        <taxon>Burkholderiales</taxon>
        <taxon>Oxalobacteraceae</taxon>
        <taxon>Telluria group</taxon>
        <taxon>Massilia</taxon>
    </lineage>
</organism>
<dbReference type="Proteomes" id="UP001205560">
    <property type="component" value="Unassembled WGS sequence"/>
</dbReference>
<dbReference type="InterPro" id="IPR006115">
    <property type="entry name" value="6PGDH_NADP-bd"/>
</dbReference>
<dbReference type="EMBL" id="JANUGX010000011">
    <property type="protein sequence ID" value="MCS0589744.1"/>
    <property type="molecule type" value="Genomic_DNA"/>
</dbReference>
<protein>
    <submittedName>
        <fullName evidence="3">NAD(P)-dependent oxidoreductase</fullName>
    </submittedName>
</protein>
<dbReference type="Pfam" id="PF03446">
    <property type="entry name" value="NAD_binding_2"/>
    <property type="match status" value="1"/>
</dbReference>
<dbReference type="InterPro" id="IPR029154">
    <property type="entry name" value="HIBADH-like_NADP-bd"/>
</dbReference>
<dbReference type="PROSITE" id="PS00895">
    <property type="entry name" value="3_HYDROXYISOBUT_DH"/>
    <property type="match status" value="1"/>
</dbReference>
<feature type="domain" description="3-hydroxyisobutyrate dehydrogenase-like NAD-binding" evidence="2">
    <location>
        <begin position="250"/>
        <end position="366"/>
    </location>
</feature>
<gene>
    <name evidence="3" type="ORF">NX782_11075</name>
</gene>
<evidence type="ECO:0000259" key="2">
    <source>
        <dbReference type="Pfam" id="PF14833"/>
    </source>
</evidence>
<sequence>MSSRSTASSATASVRSPGCRWTRWRATRSATRWACAAACTTWSNPGAACRCGPRRSASAACERDCWSNTTWTPRMRGRRLLEEHSMTIAFIGLGAMGRHMAANLLRSGQIVHVWNRNPDPVQALAAKGARPAAASAECGIADVVFSMLADDNATRAVMLDGGVLDAMAPGSIHVNMATVSVAFAREMAALHLEKGVGYVAAPVLGRVDVAEAGKLNILAGGSDELIARVQPLLDLMGQKTWRFGEAPEQANAIKLACNLTLACAIEAMGEGAALAGAHGIAPASFIDLITNTLFAGSPVYKGYGGMIAAQRYSPAGFKLSLGQKDVRLAVEAGQGKNLPLAFGDALQTVLKEAVDHGDGDLDLAALGKNAARRGGMN</sequence>
<accession>A0ABT2A6C3</accession>
<evidence type="ECO:0000313" key="4">
    <source>
        <dbReference type="Proteomes" id="UP001205560"/>
    </source>
</evidence>
<dbReference type="InterPro" id="IPR036291">
    <property type="entry name" value="NAD(P)-bd_dom_sf"/>
</dbReference>
<dbReference type="InterPro" id="IPR051265">
    <property type="entry name" value="HIBADH-related_NP60_sf"/>
</dbReference>
<evidence type="ECO:0000259" key="1">
    <source>
        <dbReference type="Pfam" id="PF03446"/>
    </source>
</evidence>
<dbReference type="SUPFAM" id="SSF48179">
    <property type="entry name" value="6-phosphogluconate dehydrogenase C-terminal domain-like"/>
    <property type="match status" value="1"/>
</dbReference>
<dbReference type="InterPro" id="IPR002204">
    <property type="entry name" value="3-OH-isobutyrate_DH-rel_CS"/>
</dbReference>
<dbReference type="InterPro" id="IPR013328">
    <property type="entry name" value="6PGD_dom2"/>
</dbReference>
<evidence type="ECO:0000313" key="3">
    <source>
        <dbReference type="EMBL" id="MCS0589744.1"/>
    </source>
</evidence>
<keyword evidence="4" id="KW-1185">Reference proteome</keyword>
<dbReference type="PANTHER" id="PTHR43580:SF2">
    <property type="entry name" value="CYTOKINE-LIKE NUCLEAR FACTOR N-PAC"/>
    <property type="match status" value="1"/>
</dbReference>
<dbReference type="PANTHER" id="PTHR43580">
    <property type="entry name" value="OXIDOREDUCTASE GLYR1-RELATED"/>
    <property type="match status" value="1"/>
</dbReference>
<name>A0ABT2A6C3_9BURK</name>
<feature type="domain" description="6-phosphogluconate dehydrogenase NADP-binding" evidence="1">
    <location>
        <begin position="87"/>
        <end position="240"/>
    </location>
</feature>
<dbReference type="Pfam" id="PF14833">
    <property type="entry name" value="NAD_binding_11"/>
    <property type="match status" value="1"/>
</dbReference>
<reference evidence="3 4" key="1">
    <citation type="submission" date="2022-08" db="EMBL/GenBank/DDBJ databases">
        <title>Reclassification of Massilia species as members of the genera Telluria, Duganella, Pseudoduganella, Mokoshia gen. nov. and Zemynaea gen. nov. using orthogonal and non-orthogonal genome-based approaches.</title>
        <authorList>
            <person name="Bowman J.P."/>
        </authorList>
    </citation>
    <scope>NUCLEOTIDE SEQUENCE [LARGE SCALE GENOMIC DNA]</scope>
    <source>
        <strain evidence="3 4">LMG 28164</strain>
    </source>
</reference>
<comment type="caution">
    <text evidence="3">The sequence shown here is derived from an EMBL/GenBank/DDBJ whole genome shotgun (WGS) entry which is preliminary data.</text>
</comment>
<dbReference type="Gene3D" id="1.10.1040.10">
    <property type="entry name" value="N-(1-d-carboxylethyl)-l-norvaline Dehydrogenase, domain 2"/>
    <property type="match status" value="1"/>
</dbReference>
<dbReference type="Gene3D" id="3.40.50.720">
    <property type="entry name" value="NAD(P)-binding Rossmann-like Domain"/>
    <property type="match status" value="1"/>
</dbReference>
<dbReference type="InterPro" id="IPR008927">
    <property type="entry name" value="6-PGluconate_DH-like_C_sf"/>
</dbReference>
<proteinExistence type="predicted"/>